<reference evidence="10 11" key="1">
    <citation type="submission" date="2016-10" db="EMBL/GenBank/DDBJ databases">
        <authorList>
            <person name="de Groot N.N."/>
        </authorList>
    </citation>
    <scope>NUCLEOTIDE SEQUENCE [LARGE SCALE GENOMIC DNA]</scope>
    <source>
        <strain evidence="10 11">DSM 6059</strain>
    </source>
</reference>
<evidence type="ECO:0000313" key="11">
    <source>
        <dbReference type="Proteomes" id="UP000198862"/>
    </source>
</evidence>
<evidence type="ECO:0000259" key="8">
    <source>
        <dbReference type="Pfam" id="PF02687"/>
    </source>
</evidence>
<comment type="similarity">
    <text evidence="6">Belongs to the ABC-4 integral membrane protein family.</text>
</comment>
<evidence type="ECO:0000256" key="4">
    <source>
        <dbReference type="ARBA" id="ARBA00022989"/>
    </source>
</evidence>
<gene>
    <name evidence="10" type="ORF">SAMN02745724_00331</name>
</gene>
<proteinExistence type="inferred from homology"/>
<dbReference type="STRING" id="1123010.SAMN02745724_00331"/>
<keyword evidence="4 7" id="KW-1133">Transmembrane helix</keyword>
<feature type="transmembrane region" description="Helical" evidence="7">
    <location>
        <begin position="15"/>
        <end position="37"/>
    </location>
</feature>
<evidence type="ECO:0000259" key="9">
    <source>
        <dbReference type="Pfam" id="PF12704"/>
    </source>
</evidence>
<accession>A0A1I1EQJ0</accession>
<name>A0A1I1EQJ0_9GAMM</name>
<comment type="subcellular location">
    <subcellularLocation>
        <location evidence="1">Cell membrane</location>
        <topology evidence="1">Multi-pass membrane protein</topology>
    </subcellularLocation>
</comment>
<evidence type="ECO:0000313" key="10">
    <source>
        <dbReference type="EMBL" id="SFB87768.1"/>
    </source>
</evidence>
<feature type="transmembrane region" description="Helical" evidence="7">
    <location>
        <begin position="374"/>
        <end position="392"/>
    </location>
</feature>
<dbReference type="Pfam" id="PF12704">
    <property type="entry name" value="MacB_PCD"/>
    <property type="match status" value="1"/>
</dbReference>
<protein>
    <submittedName>
        <fullName evidence="10">Putative ABC transport system permease protein</fullName>
    </submittedName>
</protein>
<feature type="transmembrane region" description="Helical" evidence="7">
    <location>
        <begin position="281"/>
        <end position="310"/>
    </location>
</feature>
<evidence type="ECO:0000256" key="7">
    <source>
        <dbReference type="SAM" id="Phobius"/>
    </source>
</evidence>
<dbReference type="Pfam" id="PF02687">
    <property type="entry name" value="FtsX"/>
    <property type="match status" value="1"/>
</dbReference>
<evidence type="ECO:0000256" key="6">
    <source>
        <dbReference type="ARBA" id="ARBA00038076"/>
    </source>
</evidence>
<keyword evidence="2" id="KW-1003">Cell membrane</keyword>
<evidence type="ECO:0000256" key="2">
    <source>
        <dbReference type="ARBA" id="ARBA00022475"/>
    </source>
</evidence>
<dbReference type="InterPro" id="IPR050250">
    <property type="entry name" value="Macrolide_Exporter_MacB"/>
</dbReference>
<keyword evidence="11" id="KW-1185">Reference proteome</keyword>
<evidence type="ECO:0000256" key="5">
    <source>
        <dbReference type="ARBA" id="ARBA00023136"/>
    </source>
</evidence>
<dbReference type="GO" id="GO:0022857">
    <property type="term" value="F:transmembrane transporter activity"/>
    <property type="evidence" value="ECO:0007669"/>
    <property type="project" value="TreeGrafter"/>
</dbReference>
<dbReference type="Proteomes" id="UP000198862">
    <property type="component" value="Unassembled WGS sequence"/>
</dbReference>
<dbReference type="InterPro" id="IPR003838">
    <property type="entry name" value="ABC3_permease_C"/>
</dbReference>
<evidence type="ECO:0000256" key="1">
    <source>
        <dbReference type="ARBA" id="ARBA00004651"/>
    </source>
</evidence>
<feature type="domain" description="ABC3 transporter permease C-terminal" evidence="8">
    <location>
        <begin position="288"/>
        <end position="400"/>
    </location>
</feature>
<sequence>MEILHILKVLKRSKAVAILIILQVAITLAIVSNSVFITANVLDNWMIKSNLDEKEIINIWTTTYDNNLDKRQLIEDDIKRLTAIEGVKLATPTKENVLELNIYRNQVFSSIEDTAKPINLGLFDTNLDGPEILGVEIIAGRTLEPLDLIQGHYLDLKQSAPNVIVSEDMAKTLFPNGNALGSTFYINNAREPAKIIGIYKNIMLGEMAVYTQVEYHSVIRPQVKYGQNNLFNYMVRILPNMDDEILQTIKDVLYEQPGRHVRSVEFAARAKKRLWDGRSSFAFTMLGISFIGLCITAMGIVGLVTFSVSLRKKEIGTKRALGATKWQIIRYFLIENSILTFIGMAFGILLSLYLNFILVDRFNNGGLIQFDYCFYIACFIWSICLFAVYFPAKKAANIAPAIVTRGLA</sequence>
<dbReference type="GO" id="GO:0005886">
    <property type="term" value="C:plasma membrane"/>
    <property type="evidence" value="ECO:0007669"/>
    <property type="project" value="UniProtKB-SubCell"/>
</dbReference>
<keyword evidence="3 7" id="KW-0812">Transmembrane</keyword>
<dbReference type="RefSeq" id="WP_091979232.1">
    <property type="nucleotide sequence ID" value="NZ_FOLO01000002.1"/>
</dbReference>
<dbReference type="AlphaFoldDB" id="A0A1I1EQJ0"/>
<dbReference type="EMBL" id="FOLO01000002">
    <property type="protein sequence ID" value="SFB87768.1"/>
    <property type="molecule type" value="Genomic_DNA"/>
</dbReference>
<evidence type="ECO:0000256" key="3">
    <source>
        <dbReference type="ARBA" id="ARBA00022692"/>
    </source>
</evidence>
<dbReference type="PANTHER" id="PTHR30572">
    <property type="entry name" value="MEMBRANE COMPONENT OF TRANSPORTER-RELATED"/>
    <property type="match status" value="1"/>
</dbReference>
<feature type="domain" description="MacB-like periplasmic core" evidence="9">
    <location>
        <begin position="25"/>
        <end position="215"/>
    </location>
</feature>
<dbReference type="OrthoDB" id="9770036at2"/>
<dbReference type="PANTHER" id="PTHR30572:SF4">
    <property type="entry name" value="ABC TRANSPORTER PERMEASE YTRF"/>
    <property type="match status" value="1"/>
</dbReference>
<feature type="transmembrane region" description="Helical" evidence="7">
    <location>
        <begin position="331"/>
        <end position="354"/>
    </location>
</feature>
<organism evidence="10 11">
    <name type="scientific">Pseudoalteromonas denitrificans DSM 6059</name>
    <dbReference type="NCBI Taxonomy" id="1123010"/>
    <lineage>
        <taxon>Bacteria</taxon>
        <taxon>Pseudomonadati</taxon>
        <taxon>Pseudomonadota</taxon>
        <taxon>Gammaproteobacteria</taxon>
        <taxon>Alteromonadales</taxon>
        <taxon>Pseudoalteromonadaceae</taxon>
        <taxon>Pseudoalteromonas</taxon>
    </lineage>
</organism>
<keyword evidence="5 7" id="KW-0472">Membrane</keyword>
<dbReference type="InterPro" id="IPR025857">
    <property type="entry name" value="MacB_PCD"/>
</dbReference>